<dbReference type="InterPro" id="IPR002083">
    <property type="entry name" value="MATH/TRAF_dom"/>
</dbReference>
<evidence type="ECO:0000313" key="4">
    <source>
        <dbReference type="Proteomes" id="UP001345219"/>
    </source>
</evidence>
<sequence length="135" mass="15145">MPLSHLRHSRRNLLVNDTVIIKVKVDVLSEPAPHSDPHIGREIVDVQIVKETSDPPNAPPVFDSYRDVDLNGINSTISKLEEFIITSSENEGSNSRNHNNGRMGDFMSDSPSLKETEEAKQYLKECLSGIFKLDM</sequence>
<comment type="caution">
    <text evidence="3">The sequence shown here is derived from an EMBL/GenBank/DDBJ whole genome shotgun (WGS) entry which is preliminary data.</text>
</comment>
<gene>
    <name evidence="3" type="ORF">SAY87_027349</name>
</gene>
<feature type="region of interest" description="Disordered" evidence="1">
    <location>
        <begin position="87"/>
        <end position="114"/>
    </location>
</feature>
<dbReference type="PROSITE" id="PS50144">
    <property type="entry name" value="MATH"/>
    <property type="match status" value="1"/>
</dbReference>
<protein>
    <recommendedName>
        <fullName evidence="2">MATH domain-containing protein</fullName>
    </recommendedName>
</protein>
<organism evidence="3 4">
    <name type="scientific">Trapa incisa</name>
    <dbReference type="NCBI Taxonomy" id="236973"/>
    <lineage>
        <taxon>Eukaryota</taxon>
        <taxon>Viridiplantae</taxon>
        <taxon>Streptophyta</taxon>
        <taxon>Embryophyta</taxon>
        <taxon>Tracheophyta</taxon>
        <taxon>Spermatophyta</taxon>
        <taxon>Magnoliopsida</taxon>
        <taxon>eudicotyledons</taxon>
        <taxon>Gunneridae</taxon>
        <taxon>Pentapetalae</taxon>
        <taxon>rosids</taxon>
        <taxon>malvids</taxon>
        <taxon>Myrtales</taxon>
        <taxon>Lythraceae</taxon>
        <taxon>Trapa</taxon>
    </lineage>
</organism>
<evidence type="ECO:0000313" key="3">
    <source>
        <dbReference type="EMBL" id="KAK4749900.1"/>
    </source>
</evidence>
<dbReference type="AlphaFoldDB" id="A0AAN7GN84"/>
<feature type="compositionally biased region" description="Polar residues" evidence="1">
    <location>
        <begin position="87"/>
        <end position="100"/>
    </location>
</feature>
<accession>A0AAN7GN84</accession>
<reference evidence="3 4" key="1">
    <citation type="journal article" date="2023" name="Hortic Res">
        <title>Pangenome of water caltrop reveals structural variations and asymmetric subgenome divergence after allopolyploidization.</title>
        <authorList>
            <person name="Zhang X."/>
            <person name="Chen Y."/>
            <person name="Wang L."/>
            <person name="Yuan Y."/>
            <person name="Fang M."/>
            <person name="Shi L."/>
            <person name="Lu R."/>
            <person name="Comes H.P."/>
            <person name="Ma Y."/>
            <person name="Chen Y."/>
            <person name="Huang G."/>
            <person name="Zhou Y."/>
            <person name="Zheng Z."/>
            <person name="Qiu Y."/>
        </authorList>
    </citation>
    <scope>NUCLEOTIDE SEQUENCE [LARGE SCALE GENOMIC DNA]</scope>
    <source>
        <tissue evidence="3">Roots</tissue>
    </source>
</reference>
<keyword evidence="4" id="KW-1185">Reference proteome</keyword>
<dbReference type="Proteomes" id="UP001345219">
    <property type="component" value="Chromosome 21"/>
</dbReference>
<proteinExistence type="predicted"/>
<evidence type="ECO:0000259" key="2">
    <source>
        <dbReference type="PROSITE" id="PS50144"/>
    </source>
</evidence>
<feature type="domain" description="MATH" evidence="2">
    <location>
        <begin position="1"/>
        <end position="25"/>
    </location>
</feature>
<evidence type="ECO:0000256" key="1">
    <source>
        <dbReference type="SAM" id="MobiDB-lite"/>
    </source>
</evidence>
<name>A0AAN7GN84_9MYRT</name>
<dbReference type="EMBL" id="JAXIOK010000018">
    <property type="protein sequence ID" value="KAK4749900.1"/>
    <property type="molecule type" value="Genomic_DNA"/>
</dbReference>